<evidence type="ECO:0000256" key="9">
    <source>
        <dbReference type="SAM" id="MobiDB-lite"/>
    </source>
</evidence>
<dbReference type="PANTHER" id="PTHR48025:SF1">
    <property type="entry name" value="RRM DOMAIN-CONTAINING PROTEIN"/>
    <property type="match status" value="1"/>
</dbReference>
<evidence type="ECO:0000259" key="10">
    <source>
        <dbReference type="PROSITE" id="PS50102"/>
    </source>
</evidence>
<dbReference type="InterPro" id="IPR048289">
    <property type="entry name" value="RRM2_NsCP33-like"/>
</dbReference>
<keyword evidence="5" id="KW-0677">Repeat</keyword>
<dbReference type="InterPro" id="IPR050502">
    <property type="entry name" value="Euk_RNA-bind_prot"/>
</dbReference>
<dbReference type="InterPro" id="IPR035979">
    <property type="entry name" value="RBD_domain_sf"/>
</dbReference>
<dbReference type="EMBL" id="JBJQOH010000002">
    <property type="protein sequence ID" value="KAL3696963.1"/>
    <property type="molecule type" value="Genomic_DNA"/>
</dbReference>
<evidence type="ECO:0000256" key="3">
    <source>
        <dbReference type="ARBA" id="ARBA00022640"/>
    </source>
</evidence>
<evidence type="ECO:0000256" key="4">
    <source>
        <dbReference type="ARBA" id="ARBA00022664"/>
    </source>
</evidence>
<comment type="caution">
    <text evidence="11">The sequence shown here is derived from an EMBL/GenBank/DDBJ whole genome shotgun (WGS) entry which is preliminary data.</text>
</comment>
<proteinExistence type="predicted"/>
<evidence type="ECO:0000256" key="1">
    <source>
        <dbReference type="ARBA" id="ARBA00004229"/>
    </source>
</evidence>
<dbReference type="GO" id="GO:1990904">
    <property type="term" value="C:ribonucleoprotein complex"/>
    <property type="evidence" value="ECO:0007669"/>
    <property type="project" value="UniProtKB-KW"/>
</dbReference>
<dbReference type="AlphaFoldDB" id="A0ABD3HZS9"/>
<dbReference type="GO" id="GO:0009507">
    <property type="term" value="C:chloroplast"/>
    <property type="evidence" value="ECO:0007669"/>
    <property type="project" value="UniProtKB-SubCell"/>
</dbReference>
<name>A0ABD3HZS9_9MARC</name>
<gene>
    <name evidence="11" type="ORF">R1sor_011039</name>
</gene>
<evidence type="ECO:0000256" key="2">
    <source>
        <dbReference type="ARBA" id="ARBA00022528"/>
    </source>
</evidence>
<feature type="compositionally biased region" description="Basic and acidic residues" evidence="9">
    <location>
        <begin position="182"/>
        <end position="201"/>
    </location>
</feature>
<dbReference type="Gene3D" id="3.30.70.330">
    <property type="match status" value="2"/>
</dbReference>
<keyword evidence="4" id="KW-0507">mRNA processing</keyword>
<evidence type="ECO:0000256" key="7">
    <source>
        <dbReference type="ARBA" id="ARBA00023274"/>
    </source>
</evidence>
<feature type="domain" description="RRM" evidence="10">
    <location>
        <begin position="115"/>
        <end position="180"/>
    </location>
</feature>
<dbReference type="SUPFAM" id="SSF54928">
    <property type="entry name" value="RNA-binding domain, RBD"/>
    <property type="match status" value="2"/>
</dbReference>
<evidence type="ECO:0000256" key="6">
    <source>
        <dbReference type="ARBA" id="ARBA00022884"/>
    </source>
</evidence>
<accession>A0ABD3HZS9</accession>
<comment type="subcellular location">
    <subcellularLocation>
        <location evidence="1">Plastid</location>
        <location evidence="1">Chloroplast</location>
    </subcellularLocation>
</comment>
<sequence length="301" mass="32152">MAASCINVSVGAASLLAGRFASVQAVGSSQNARHGAGAACGSVSCSSSVERKFVFGFGFETSSSRAARNGCIVARAVELDENKDGIVVVSDDESATADAAVAEEPPAPAATAPNSKLYVGNLPWKVDSKQLAEVFQEETLRSRGFAFVTMRTTEDAERAIEKLDGSELGGRVLKVNFPQSPKEPRTFRNERPPPRERREGEGYGSRSVRNDSPNKIFIGNLAWSVDDVALKQLASEYGQVAEAKVIHDKDTGRSKGFAYVTMSTGEEVETAIQALDGAEYDGRILRVNRASDRPERKAGSA</sequence>
<keyword evidence="3" id="KW-0934">Plastid</keyword>
<keyword evidence="2" id="KW-0150">Chloroplast</keyword>
<feature type="domain" description="RRM" evidence="10">
    <location>
        <begin position="214"/>
        <end position="292"/>
    </location>
</feature>
<dbReference type="InterPro" id="IPR012677">
    <property type="entry name" value="Nucleotide-bd_a/b_plait_sf"/>
</dbReference>
<evidence type="ECO:0000256" key="5">
    <source>
        <dbReference type="ARBA" id="ARBA00022737"/>
    </source>
</evidence>
<keyword evidence="7" id="KW-0687">Ribonucleoprotein</keyword>
<reference evidence="11 12" key="1">
    <citation type="submission" date="2024-09" db="EMBL/GenBank/DDBJ databases">
        <title>Chromosome-scale assembly of Riccia sorocarpa.</title>
        <authorList>
            <person name="Paukszto L."/>
        </authorList>
    </citation>
    <scope>NUCLEOTIDE SEQUENCE [LARGE SCALE GENOMIC DNA]</scope>
    <source>
        <strain evidence="11">LP-2024</strain>
        <tissue evidence="11">Aerial parts of the thallus</tissue>
    </source>
</reference>
<evidence type="ECO:0000256" key="8">
    <source>
        <dbReference type="PROSITE-ProRule" id="PRU00176"/>
    </source>
</evidence>
<dbReference type="PANTHER" id="PTHR48025">
    <property type="entry name" value="OS02G0815200 PROTEIN"/>
    <property type="match status" value="1"/>
</dbReference>
<dbReference type="Proteomes" id="UP001633002">
    <property type="component" value="Unassembled WGS sequence"/>
</dbReference>
<keyword evidence="6 8" id="KW-0694">RNA-binding</keyword>
<keyword evidence="12" id="KW-1185">Reference proteome</keyword>
<dbReference type="PROSITE" id="PS50102">
    <property type="entry name" value="RRM"/>
    <property type="match status" value="2"/>
</dbReference>
<feature type="region of interest" description="Disordered" evidence="9">
    <location>
        <begin position="176"/>
        <end position="209"/>
    </location>
</feature>
<evidence type="ECO:0000313" key="12">
    <source>
        <dbReference type="Proteomes" id="UP001633002"/>
    </source>
</evidence>
<organism evidence="11 12">
    <name type="scientific">Riccia sorocarpa</name>
    <dbReference type="NCBI Taxonomy" id="122646"/>
    <lineage>
        <taxon>Eukaryota</taxon>
        <taxon>Viridiplantae</taxon>
        <taxon>Streptophyta</taxon>
        <taxon>Embryophyta</taxon>
        <taxon>Marchantiophyta</taxon>
        <taxon>Marchantiopsida</taxon>
        <taxon>Marchantiidae</taxon>
        <taxon>Marchantiales</taxon>
        <taxon>Ricciaceae</taxon>
        <taxon>Riccia</taxon>
    </lineage>
</organism>
<dbReference type="GO" id="GO:0006397">
    <property type="term" value="P:mRNA processing"/>
    <property type="evidence" value="ECO:0007669"/>
    <property type="project" value="UniProtKB-KW"/>
</dbReference>
<dbReference type="InterPro" id="IPR000504">
    <property type="entry name" value="RRM_dom"/>
</dbReference>
<dbReference type="CDD" id="cd21608">
    <property type="entry name" value="RRM2_NsCP33_like"/>
    <property type="match status" value="1"/>
</dbReference>
<protein>
    <recommendedName>
        <fullName evidence="10">RRM domain-containing protein</fullName>
    </recommendedName>
</protein>
<dbReference type="GO" id="GO:0003723">
    <property type="term" value="F:RNA binding"/>
    <property type="evidence" value="ECO:0007669"/>
    <property type="project" value="UniProtKB-UniRule"/>
</dbReference>
<dbReference type="SMART" id="SM00360">
    <property type="entry name" value="RRM"/>
    <property type="match status" value="2"/>
</dbReference>
<dbReference type="Pfam" id="PF00076">
    <property type="entry name" value="RRM_1"/>
    <property type="match status" value="2"/>
</dbReference>
<evidence type="ECO:0000313" key="11">
    <source>
        <dbReference type="EMBL" id="KAL3696963.1"/>
    </source>
</evidence>